<dbReference type="SUPFAM" id="SSF46689">
    <property type="entry name" value="Homeodomain-like"/>
    <property type="match status" value="1"/>
</dbReference>
<evidence type="ECO:0000259" key="8">
    <source>
        <dbReference type="PROSITE" id="PS50090"/>
    </source>
</evidence>
<keyword evidence="6" id="KW-0539">Nucleus</keyword>
<dbReference type="SMART" id="SM00717">
    <property type="entry name" value="SANT"/>
    <property type="match status" value="2"/>
</dbReference>
<dbReference type="GO" id="GO:1901141">
    <property type="term" value="P:regulation of lignin biosynthetic process"/>
    <property type="evidence" value="ECO:0007669"/>
    <property type="project" value="UniProtKB-ARBA"/>
</dbReference>
<feature type="domain" description="HTH myb-type" evidence="9">
    <location>
        <begin position="9"/>
        <end position="65"/>
    </location>
</feature>
<comment type="subcellular location">
    <subcellularLocation>
        <location evidence="1">Nucleus</location>
    </subcellularLocation>
</comment>
<evidence type="ECO:0000256" key="6">
    <source>
        <dbReference type="ARBA" id="ARBA00023242"/>
    </source>
</evidence>
<feature type="region of interest" description="Disordered" evidence="7">
    <location>
        <begin position="199"/>
        <end position="249"/>
    </location>
</feature>
<dbReference type="GO" id="GO:0000976">
    <property type="term" value="F:transcription cis-regulatory region binding"/>
    <property type="evidence" value="ECO:0007669"/>
    <property type="project" value="UniProtKB-ARBA"/>
</dbReference>
<keyword evidence="11" id="KW-1185">Reference proteome</keyword>
<feature type="domain" description="HTH myb-type" evidence="9">
    <location>
        <begin position="66"/>
        <end position="116"/>
    </location>
</feature>
<organism evidence="10 11">
    <name type="scientific">Miscanthus lutarioriparius</name>
    <dbReference type="NCBI Taxonomy" id="422564"/>
    <lineage>
        <taxon>Eukaryota</taxon>
        <taxon>Viridiplantae</taxon>
        <taxon>Streptophyta</taxon>
        <taxon>Embryophyta</taxon>
        <taxon>Tracheophyta</taxon>
        <taxon>Spermatophyta</taxon>
        <taxon>Magnoliopsida</taxon>
        <taxon>Liliopsida</taxon>
        <taxon>Poales</taxon>
        <taxon>Poaceae</taxon>
        <taxon>PACMAD clade</taxon>
        <taxon>Panicoideae</taxon>
        <taxon>Andropogonodae</taxon>
        <taxon>Andropogoneae</taxon>
        <taxon>Saccharinae</taxon>
        <taxon>Miscanthus</taxon>
    </lineage>
</organism>
<evidence type="ECO:0000256" key="4">
    <source>
        <dbReference type="ARBA" id="ARBA00023125"/>
    </source>
</evidence>
<accession>A0A811SCH4</accession>
<dbReference type="InterPro" id="IPR015495">
    <property type="entry name" value="Myb_TF_plants"/>
</dbReference>
<dbReference type="InterPro" id="IPR009057">
    <property type="entry name" value="Homeodomain-like_sf"/>
</dbReference>
<dbReference type="PROSITE" id="PS51294">
    <property type="entry name" value="HTH_MYB"/>
    <property type="match status" value="2"/>
</dbReference>
<feature type="domain" description="Myb-like" evidence="8">
    <location>
        <begin position="9"/>
        <end position="61"/>
    </location>
</feature>
<evidence type="ECO:0000256" key="2">
    <source>
        <dbReference type="ARBA" id="ARBA00022737"/>
    </source>
</evidence>
<proteinExistence type="predicted"/>
<dbReference type="Pfam" id="PF00249">
    <property type="entry name" value="Myb_DNA-binding"/>
    <property type="match status" value="2"/>
</dbReference>
<comment type="caution">
    <text evidence="10">The sequence shown here is derived from an EMBL/GenBank/DDBJ whole genome shotgun (WGS) entry which is preliminary data.</text>
</comment>
<feature type="compositionally biased region" description="Low complexity" evidence="7">
    <location>
        <begin position="151"/>
        <end position="165"/>
    </location>
</feature>
<keyword evidence="2" id="KW-0677">Repeat</keyword>
<evidence type="ECO:0000256" key="7">
    <source>
        <dbReference type="SAM" id="MobiDB-lite"/>
    </source>
</evidence>
<evidence type="ECO:0000313" key="11">
    <source>
        <dbReference type="Proteomes" id="UP000604825"/>
    </source>
</evidence>
<protein>
    <submittedName>
        <fullName evidence="10">Uncharacterized protein</fullName>
    </submittedName>
</protein>
<evidence type="ECO:0000259" key="9">
    <source>
        <dbReference type="PROSITE" id="PS51294"/>
    </source>
</evidence>
<dbReference type="OrthoDB" id="2143914at2759"/>
<dbReference type="CDD" id="cd00167">
    <property type="entry name" value="SANT"/>
    <property type="match status" value="2"/>
</dbReference>
<keyword evidence="3" id="KW-0805">Transcription regulation</keyword>
<sequence length="281" mass="29651">MGRRACCAKEGVKRGAWTAKEDDILAAYVKAHGEGKWREVSQKAGLRRCGKSCRLRWLNYLRPNIKRGNISYDEDDLIIRLHKLLGNRWSLIAGRLPGRTDNEIKNYWNSTLGRRAGTVAGGSRVVVVAPDTGSHATPAASGSCETGQKQGAAAPRADPDSAGSAAAAGTTAASAAVWAPKAVRCTGGLFFFHRDTLPPHAGETSPTPMAGAGGEAGSSPDDCSSPAASVPPLVGSQQDEPCFSGDGVGGDWMDDVRALASFLESDEEWLRCQTAEQEQLA</sequence>
<dbReference type="PANTHER" id="PTHR47999">
    <property type="entry name" value="TRANSCRIPTION FACTOR MYB8-RELATED-RELATED"/>
    <property type="match status" value="1"/>
</dbReference>
<reference evidence="10" key="1">
    <citation type="submission" date="2020-10" db="EMBL/GenBank/DDBJ databases">
        <authorList>
            <person name="Han B."/>
            <person name="Lu T."/>
            <person name="Zhao Q."/>
            <person name="Huang X."/>
            <person name="Zhao Y."/>
        </authorList>
    </citation>
    <scope>NUCLEOTIDE SEQUENCE</scope>
</reference>
<dbReference type="PROSITE" id="PS50090">
    <property type="entry name" value="MYB_LIKE"/>
    <property type="match status" value="2"/>
</dbReference>
<dbReference type="GO" id="GO:0003700">
    <property type="term" value="F:DNA-binding transcription factor activity"/>
    <property type="evidence" value="ECO:0007669"/>
    <property type="project" value="UniProtKB-ARBA"/>
</dbReference>
<evidence type="ECO:0000256" key="3">
    <source>
        <dbReference type="ARBA" id="ARBA00023015"/>
    </source>
</evidence>
<keyword evidence="5" id="KW-0804">Transcription</keyword>
<dbReference type="Proteomes" id="UP000604825">
    <property type="component" value="Unassembled WGS sequence"/>
</dbReference>
<dbReference type="PANTHER" id="PTHR47999:SF107">
    <property type="entry name" value="TRANSCRIPTION FACTOR MYB114-LIKE"/>
    <property type="match status" value="1"/>
</dbReference>
<dbReference type="InterPro" id="IPR017930">
    <property type="entry name" value="Myb_dom"/>
</dbReference>
<gene>
    <name evidence="10" type="ORF">NCGR_LOCUS64002</name>
</gene>
<feature type="domain" description="Myb-like" evidence="8">
    <location>
        <begin position="62"/>
        <end position="112"/>
    </location>
</feature>
<name>A0A811SCH4_9POAL</name>
<keyword evidence="4" id="KW-0238">DNA-binding</keyword>
<feature type="region of interest" description="Disordered" evidence="7">
    <location>
        <begin position="132"/>
        <end position="165"/>
    </location>
</feature>
<dbReference type="InterPro" id="IPR001005">
    <property type="entry name" value="SANT/Myb"/>
</dbReference>
<dbReference type="EMBL" id="CAJGYO010000019">
    <property type="protein sequence ID" value="CAD6339904.1"/>
    <property type="molecule type" value="Genomic_DNA"/>
</dbReference>
<dbReference type="AlphaFoldDB" id="A0A811SCH4"/>
<feature type="compositionally biased region" description="Low complexity" evidence="7">
    <location>
        <begin position="218"/>
        <end position="232"/>
    </location>
</feature>
<dbReference type="Gene3D" id="1.10.10.60">
    <property type="entry name" value="Homeodomain-like"/>
    <property type="match status" value="2"/>
</dbReference>
<dbReference type="GO" id="GO:0005634">
    <property type="term" value="C:nucleus"/>
    <property type="evidence" value="ECO:0007669"/>
    <property type="project" value="UniProtKB-SubCell"/>
</dbReference>
<evidence type="ECO:0000256" key="5">
    <source>
        <dbReference type="ARBA" id="ARBA00023163"/>
    </source>
</evidence>
<evidence type="ECO:0000256" key="1">
    <source>
        <dbReference type="ARBA" id="ARBA00004123"/>
    </source>
</evidence>
<evidence type="ECO:0000313" key="10">
    <source>
        <dbReference type="EMBL" id="CAD6339904.1"/>
    </source>
</evidence>
<dbReference type="FunFam" id="1.10.10.60:FF:000001">
    <property type="entry name" value="MYB-related transcription factor"/>
    <property type="match status" value="1"/>
</dbReference>